<dbReference type="AlphaFoldDB" id="A0A4R6QD23"/>
<sequence>MKTKILLLFSICSLLWSCESTRTAIFDQYSYQKTIELKVETKQLLGKSSQAYEANEAEINQLLLNVAKLTEYEKNKPNNETSYEMWQLITNEEKNLLAGFFKYWKEKKTVSTTFKEEAEKQIMESFDVLIQFEIKKDKASQQTLLDVITKNK</sequence>
<protein>
    <submittedName>
        <fullName evidence="1">Uncharacterized protein</fullName>
    </submittedName>
</protein>
<dbReference type="Proteomes" id="UP000295260">
    <property type="component" value="Unassembled WGS sequence"/>
</dbReference>
<name>A0A4R6QD23_9FLAO</name>
<accession>A0A4R6QD23</accession>
<keyword evidence="2" id="KW-1185">Reference proteome</keyword>
<dbReference type="RefSeq" id="WP_133532373.1">
    <property type="nucleotide sequence ID" value="NZ_SNXR01000012.1"/>
</dbReference>
<evidence type="ECO:0000313" key="2">
    <source>
        <dbReference type="Proteomes" id="UP000295260"/>
    </source>
</evidence>
<dbReference type="OrthoDB" id="794867at2"/>
<proteinExistence type="predicted"/>
<comment type="caution">
    <text evidence="1">The sequence shown here is derived from an EMBL/GenBank/DDBJ whole genome shotgun (WGS) entry which is preliminary data.</text>
</comment>
<evidence type="ECO:0000313" key="1">
    <source>
        <dbReference type="EMBL" id="TDP60077.1"/>
    </source>
</evidence>
<reference evidence="1 2" key="1">
    <citation type="submission" date="2019-03" db="EMBL/GenBank/DDBJ databases">
        <title>Genomic Encyclopedia of Archaeal and Bacterial Type Strains, Phase II (KMG-II): from individual species to whole genera.</title>
        <authorList>
            <person name="Goeker M."/>
        </authorList>
    </citation>
    <scope>NUCLEOTIDE SEQUENCE [LARGE SCALE GENOMIC DNA]</scope>
    <source>
        <strain evidence="1 2">DSM 25687</strain>
    </source>
</reference>
<gene>
    <name evidence="1" type="ORF">BC748_1050</name>
</gene>
<dbReference type="EMBL" id="SNXR01000012">
    <property type="protein sequence ID" value="TDP60077.1"/>
    <property type="molecule type" value="Genomic_DNA"/>
</dbReference>
<organism evidence="1 2">
    <name type="scientific">Flavobacterium dankookense</name>
    <dbReference type="NCBI Taxonomy" id="706186"/>
    <lineage>
        <taxon>Bacteria</taxon>
        <taxon>Pseudomonadati</taxon>
        <taxon>Bacteroidota</taxon>
        <taxon>Flavobacteriia</taxon>
        <taxon>Flavobacteriales</taxon>
        <taxon>Flavobacteriaceae</taxon>
        <taxon>Flavobacterium</taxon>
    </lineage>
</organism>